<protein>
    <recommendedName>
        <fullName evidence="2">DUF4124 domain-containing protein</fullName>
    </recommendedName>
</protein>
<dbReference type="Pfam" id="PF13511">
    <property type="entry name" value="DUF4124"/>
    <property type="match status" value="1"/>
</dbReference>
<evidence type="ECO:0000313" key="3">
    <source>
        <dbReference type="EMBL" id="KKK55590.1"/>
    </source>
</evidence>
<feature type="coiled-coil region" evidence="1">
    <location>
        <begin position="77"/>
        <end position="104"/>
    </location>
</feature>
<dbReference type="AlphaFoldDB" id="A0A0F8X3Y3"/>
<feature type="domain" description="DUF4124" evidence="2">
    <location>
        <begin position="15"/>
        <end position="54"/>
    </location>
</feature>
<gene>
    <name evidence="3" type="ORF">LCGC14_3073030</name>
</gene>
<comment type="caution">
    <text evidence="3">The sequence shown here is derived from an EMBL/GenBank/DDBJ whole genome shotgun (WGS) entry which is preliminary data.</text>
</comment>
<organism evidence="3">
    <name type="scientific">marine sediment metagenome</name>
    <dbReference type="NCBI Taxonomy" id="412755"/>
    <lineage>
        <taxon>unclassified sequences</taxon>
        <taxon>metagenomes</taxon>
        <taxon>ecological metagenomes</taxon>
    </lineage>
</organism>
<evidence type="ECO:0000256" key="1">
    <source>
        <dbReference type="SAM" id="Coils"/>
    </source>
</evidence>
<proteinExistence type="predicted"/>
<dbReference type="InterPro" id="IPR025392">
    <property type="entry name" value="DUF4124"/>
</dbReference>
<reference evidence="3" key="1">
    <citation type="journal article" date="2015" name="Nature">
        <title>Complex archaea that bridge the gap between prokaryotes and eukaryotes.</title>
        <authorList>
            <person name="Spang A."/>
            <person name="Saw J.H."/>
            <person name="Jorgensen S.L."/>
            <person name="Zaremba-Niedzwiedzka K."/>
            <person name="Martijn J."/>
            <person name="Lind A.E."/>
            <person name="van Eijk R."/>
            <person name="Schleper C."/>
            <person name="Guy L."/>
            <person name="Ettema T.J."/>
        </authorList>
    </citation>
    <scope>NUCLEOTIDE SEQUENCE</scope>
</reference>
<accession>A0A0F8X3Y3</accession>
<evidence type="ECO:0000259" key="2">
    <source>
        <dbReference type="Pfam" id="PF13511"/>
    </source>
</evidence>
<dbReference type="EMBL" id="LAZR01065416">
    <property type="protein sequence ID" value="KKK55590.1"/>
    <property type="molecule type" value="Genomic_DNA"/>
</dbReference>
<name>A0A0F8X3Y3_9ZZZZ</name>
<sequence length="159" mass="17635">MHLQLLSLTFVYVITLLIAPASATEVYRCTIDGVAIFSQLPCGENAQEITIPETNVAQGIPKQSKAVDGEVDSYITMQKIDRDIALLQREIKQLQDTLAAQKTKISYMTQDTANRMGASSIADAIAQRTAQVERHIKPQIEQYQQQIEALNAMKAQLSQ</sequence>
<keyword evidence="1" id="KW-0175">Coiled coil</keyword>